<dbReference type="PANTHER" id="PTHR31346">
    <property type="entry name" value="MULTIPLE ORGANELLAR RNA EDITING FACTOR 2, CHLOROPLASTIC-RELATED-RELATED"/>
    <property type="match status" value="1"/>
</dbReference>
<evidence type="ECO:0000256" key="1">
    <source>
        <dbReference type="ARBA" id="ARBA00022946"/>
    </source>
</evidence>
<feature type="region of interest" description="Disordered" evidence="2">
    <location>
        <begin position="32"/>
        <end position="53"/>
    </location>
</feature>
<dbReference type="InterPro" id="IPR054059">
    <property type="entry name" value="MORF/ORRM1/DAG-like_MORF"/>
</dbReference>
<dbReference type="Proteomes" id="UP000595140">
    <property type="component" value="Unassembled WGS sequence"/>
</dbReference>
<organism evidence="4 5">
    <name type="scientific">Cuscuta campestris</name>
    <dbReference type="NCBI Taxonomy" id="132261"/>
    <lineage>
        <taxon>Eukaryota</taxon>
        <taxon>Viridiplantae</taxon>
        <taxon>Streptophyta</taxon>
        <taxon>Embryophyta</taxon>
        <taxon>Tracheophyta</taxon>
        <taxon>Spermatophyta</taxon>
        <taxon>Magnoliopsida</taxon>
        <taxon>eudicotyledons</taxon>
        <taxon>Gunneridae</taxon>
        <taxon>Pentapetalae</taxon>
        <taxon>asterids</taxon>
        <taxon>lamiids</taxon>
        <taxon>Solanales</taxon>
        <taxon>Convolvulaceae</taxon>
        <taxon>Cuscuteae</taxon>
        <taxon>Cuscuta</taxon>
        <taxon>Cuscuta subgen. Grammica</taxon>
        <taxon>Cuscuta sect. Cleistogrammica</taxon>
    </lineage>
</organism>
<feature type="domain" description="MORF/ORRM1/DAG-like MORF" evidence="3">
    <location>
        <begin position="62"/>
        <end position="153"/>
    </location>
</feature>
<evidence type="ECO:0000259" key="3">
    <source>
        <dbReference type="Pfam" id="PF21864"/>
    </source>
</evidence>
<dbReference type="OrthoDB" id="1913091at2759"/>
<evidence type="ECO:0000313" key="5">
    <source>
        <dbReference type="Proteomes" id="UP000595140"/>
    </source>
</evidence>
<dbReference type="GO" id="GO:0005739">
    <property type="term" value="C:mitochondrion"/>
    <property type="evidence" value="ECO:0007669"/>
    <property type="project" value="TreeGrafter"/>
</dbReference>
<proteinExistence type="predicted"/>
<dbReference type="GO" id="GO:0080156">
    <property type="term" value="P:mitochondrial mRNA modification"/>
    <property type="evidence" value="ECO:0007669"/>
    <property type="project" value="TreeGrafter"/>
</dbReference>
<dbReference type="EMBL" id="OOIL02002241">
    <property type="protein sequence ID" value="VFQ81914.1"/>
    <property type="molecule type" value="Genomic_DNA"/>
</dbReference>
<dbReference type="InterPro" id="IPR039206">
    <property type="entry name" value="MORF/ORRM1/DAG-like"/>
</dbReference>
<dbReference type="PANTHER" id="PTHR31346:SF12">
    <property type="entry name" value="MULTIPLE ORGANELLAR RNA EDITING FACTOR 7, MITOCHONDRIAL"/>
    <property type="match status" value="1"/>
</dbReference>
<dbReference type="GO" id="GO:0016554">
    <property type="term" value="P:cytidine to uridine editing"/>
    <property type="evidence" value="ECO:0007669"/>
    <property type="project" value="InterPro"/>
</dbReference>
<evidence type="ECO:0000313" key="4">
    <source>
        <dbReference type="EMBL" id="VFQ81914.1"/>
    </source>
</evidence>
<protein>
    <recommendedName>
        <fullName evidence="3">MORF/ORRM1/DAG-like MORF domain-containing protein</fullName>
    </recommendedName>
</protein>
<evidence type="ECO:0000256" key="2">
    <source>
        <dbReference type="SAM" id="MobiDB-lite"/>
    </source>
</evidence>
<reference evidence="4 5" key="1">
    <citation type="submission" date="2018-04" db="EMBL/GenBank/DDBJ databases">
        <authorList>
            <person name="Vogel A."/>
        </authorList>
    </citation>
    <scope>NUCLEOTIDE SEQUENCE [LARGE SCALE GENOMIC DNA]</scope>
</reference>
<name>A0A484M0K4_9ASTE</name>
<gene>
    <name evidence="4" type="ORF">CCAM_LOCUS23690</name>
</gene>
<sequence>MLWKFICGNQLANSKFFRHPSALNIAKRQLFSPPDSESADTAPPNLSGGSTPEESLVTGCDYNHWLVVMDPPDGYPPRDQIVLRYVQTLSLAIGREEEARRAIYSVSTKYYYAFSCKVPEELIHTIQSLPGVRWVLPDSYLHPYEEGYGGEPFVNGEVVPYDDKYHRSWLCCEDDTPKKTRRKRKGKNKLQAGV</sequence>
<dbReference type="AlphaFoldDB" id="A0A484M0K4"/>
<accession>A0A484M0K4</accession>
<dbReference type="Pfam" id="PF21864">
    <property type="entry name" value="MORF_dom"/>
    <property type="match status" value="1"/>
</dbReference>
<keyword evidence="5" id="KW-1185">Reference proteome</keyword>
<keyword evidence="1" id="KW-0809">Transit peptide</keyword>